<keyword evidence="6" id="KW-1185">Reference proteome</keyword>
<dbReference type="PROSITE" id="PS50943">
    <property type="entry name" value="HTH_CROC1"/>
    <property type="match status" value="1"/>
</dbReference>
<keyword evidence="3" id="KW-0804">Transcription</keyword>
<keyword evidence="2" id="KW-0238">DNA-binding</keyword>
<dbReference type="SUPFAM" id="SSF47413">
    <property type="entry name" value="lambda repressor-like DNA-binding domains"/>
    <property type="match status" value="1"/>
</dbReference>
<comment type="caution">
    <text evidence="5">The sequence shown here is derived from an EMBL/GenBank/DDBJ whole genome shotgun (WGS) entry which is preliminary data.</text>
</comment>
<evidence type="ECO:0000313" key="6">
    <source>
        <dbReference type="Proteomes" id="UP001194469"/>
    </source>
</evidence>
<dbReference type="PANTHER" id="PTHR46797:SF23">
    <property type="entry name" value="HTH-TYPE TRANSCRIPTIONAL REGULATOR SUTR"/>
    <property type="match status" value="1"/>
</dbReference>
<evidence type="ECO:0000256" key="1">
    <source>
        <dbReference type="ARBA" id="ARBA00023015"/>
    </source>
</evidence>
<dbReference type="Gene3D" id="1.10.260.40">
    <property type="entry name" value="lambda repressor-like DNA-binding domains"/>
    <property type="match status" value="1"/>
</dbReference>
<dbReference type="PANTHER" id="PTHR46797">
    <property type="entry name" value="HTH-TYPE TRANSCRIPTIONAL REGULATOR"/>
    <property type="match status" value="1"/>
</dbReference>
<sequence>MPGYSAQEKQQLMELGATIRQFREALGWSQEQLAERVELHRTYIGGVERGERNLCLLNILAIAEAMGVSPGRLIDRAFPDRAAVAASGCPDATTPDGGPDSD</sequence>
<protein>
    <submittedName>
        <fullName evidence="5">Helix-turn-helix transcriptional regulator</fullName>
    </submittedName>
</protein>
<accession>A0ABS0J8H1</accession>
<dbReference type="InterPro" id="IPR001387">
    <property type="entry name" value="Cro/C1-type_HTH"/>
</dbReference>
<dbReference type="InterPro" id="IPR050807">
    <property type="entry name" value="TransReg_Diox_bact_type"/>
</dbReference>
<feature type="domain" description="HTH cro/C1-type" evidence="4">
    <location>
        <begin position="19"/>
        <end position="73"/>
    </location>
</feature>
<evidence type="ECO:0000256" key="3">
    <source>
        <dbReference type="ARBA" id="ARBA00023163"/>
    </source>
</evidence>
<dbReference type="SMART" id="SM00530">
    <property type="entry name" value="HTH_XRE"/>
    <property type="match status" value="1"/>
</dbReference>
<evidence type="ECO:0000256" key="2">
    <source>
        <dbReference type="ARBA" id="ARBA00023125"/>
    </source>
</evidence>
<gene>
    <name evidence="5" type="ORF">FVW20_17615</name>
</gene>
<evidence type="ECO:0000259" key="4">
    <source>
        <dbReference type="PROSITE" id="PS50943"/>
    </source>
</evidence>
<reference evidence="5 6" key="1">
    <citation type="submission" date="2019-08" db="EMBL/GenBank/DDBJ databases">
        <authorList>
            <person name="Luo N."/>
        </authorList>
    </citation>
    <scope>NUCLEOTIDE SEQUENCE [LARGE SCALE GENOMIC DNA]</scope>
    <source>
        <strain evidence="5 6">NCIMB 9442</strain>
    </source>
</reference>
<evidence type="ECO:0000313" key="5">
    <source>
        <dbReference type="EMBL" id="MBG3878770.1"/>
    </source>
</evidence>
<dbReference type="CDD" id="cd00093">
    <property type="entry name" value="HTH_XRE"/>
    <property type="match status" value="1"/>
</dbReference>
<keyword evidence="1" id="KW-0805">Transcription regulation</keyword>
<proteinExistence type="predicted"/>
<dbReference type="EMBL" id="VRYY01000719">
    <property type="protein sequence ID" value="MBG3878770.1"/>
    <property type="molecule type" value="Genomic_DNA"/>
</dbReference>
<dbReference type="RefSeq" id="WP_196610604.1">
    <property type="nucleotide sequence ID" value="NZ_VRYY01000719.1"/>
</dbReference>
<organism evidence="5 6">
    <name type="scientific">Nitratidesulfovibrio oxamicus</name>
    <dbReference type="NCBI Taxonomy" id="32016"/>
    <lineage>
        <taxon>Bacteria</taxon>
        <taxon>Pseudomonadati</taxon>
        <taxon>Thermodesulfobacteriota</taxon>
        <taxon>Desulfovibrionia</taxon>
        <taxon>Desulfovibrionales</taxon>
        <taxon>Desulfovibrionaceae</taxon>
        <taxon>Nitratidesulfovibrio</taxon>
    </lineage>
</organism>
<dbReference type="InterPro" id="IPR010982">
    <property type="entry name" value="Lambda_DNA-bd_dom_sf"/>
</dbReference>
<dbReference type="Pfam" id="PF01381">
    <property type="entry name" value="HTH_3"/>
    <property type="match status" value="1"/>
</dbReference>
<name>A0ABS0J8H1_9BACT</name>
<dbReference type="Proteomes" id="UP001194469">
    <property type="component" value="Unassembled WGS sequence"/>
</dbReference>